<dbReference type="OMA" id="GVYDQQQ"/>
<keyword evidence="5" id="KW-0631">Potassium channel</keyword>
<sequence length="619" mass="70080">MNTVVLQGTLMATSHGIHRINRHNRNSQLTSATTRLGRYLKMNKRTPTRPQHDDENVVVSCEEASEKLLPNGETAKDDEQQIAEVLSEGVHSVRFMRVNVGGSRFLLRTSTINARHCGRLYWMLRMSHEQRLTMVDAYFEDFREYYFERPPLLFHIVYQFYLTGLIHQPLHVCPQDLLDELNYWGIAPGEYLAQCCCIDQQTSNTEQNEDEEESDKPNYFKHLRCGEYRRKVWNLIEKPTSSTAAQIFAAFSVLFLLISISGLVLGSLPELQVPISKQNASGKSTMIEMEPHPFLGHLEYVCIVWFTFEYASKMLVTYDRRKTFLKLLNLIDLMAILPFLIEIALMFVGINTDDLRDLKGAFLVIRILRVLRVIRVLKLGRYSSGLQMFGKTLKASFRQLGMMAMVVLTGVIFFSTLVYFLEKDEPGSEFYSIPAACWWVWRPNAGNIGKLVATGAIACGVLVLALPITIIVDNFMKVAEGERNSGVYDQQQQRFRRIGPRGRIPIVFFSGYGDLTPATVLGKLVATGAIACGVLVLALPITIIVDNFMKVAEGERNSGVYDQQQQRFRRIGPRGRIPISDQASTTSPIKNRRTAPNDSFTDKGNSTTFIDSDHSSGKK</sequence>
<dbReference type="InterPro" id="IPR003968">
    <property type="entry name" value="K_chnl_volt-dep_Kv"/>
</dbReference>
<dbReference type="PANTHER" id="PTHR11537:SF254">
    <property type="entry name" value="POTASSIUM VOLTAGE-GATED CHANNEL PROTEIN SHAB"/>
    <property type="match status" value="1"/>
</dbReference>
<accession>A0A0B2UVL9</accession>
<keyword evidence="8 13" id="KW-1133">Transmembrane helix</keyword>
<evidence type="ECO:0000259" key="15">
    <source>
        <dbReference type="Pfam" id="PF02214"/>
    </source>
</evidence>
<dbReference type="InterPro" id="IPR003971">
    <property type="entry name" value="K_chnl_volt-dep_Kv5/Kv9"/>
</dbReference>
<evidence type="ECO:0000256" key="5">
    <source>
        <dbReference type="ARBA" id="ARBA00022826"/>
    </source>
</evidence>
<dbReference type="InterPro" id="IPR005821">
    <property type="entry name" value="Ion_trans_dom"/>
</dbReference>
<feature type="transmembrane region" description="Helical" evidence="13">
    <location>
        <begin position="528"/>
        <end position="549"/>
    </location>
</feature>
<feature type="region of interest" description="Disordered" evidence="12">
    <location>
        <begin position="571"/>
        <end position="619"/>
    </location>
</feature>
<dbReference type="Proteomes" id="UP000031036">
    <property type="component" value="Unassembled WGS sequence"/>
</dbReference>
<evidence type="ECO:0000256" key="7">
    <source>
        <dbReference type="ARBA" id="ARBA00022958"/>
    </source>
</evidence>
<keyword evidence="6" id="KW-0851">Voltage-gated channel</keyword>
<dbReference type="FunFam" id="1.20.120.350:FF:000070">
    <property type="entry name" value="K+ channel tetramerization domain protein"/>
    <property type="match status" value="1"/>
</dbReference>
<keyword evidence="3" id="KW-0633">Potassium transport</keyword>
<dbReference type="GO" id="GO:0051260">
    <property type="term" value="P:protein homooligomerization"/>
    <property type="evidence" value="ECO:0007669"/>
    <property type="project" value="InterPro"/>
</dbReference>
<evidence type="ECO:0000256" key="13">
    <source>
        <dbReference type="SAM" id="Phobius"/>
    </source>
</evidence>
<dbReference type="Gene3D" id="1.10.287.70">
    <property type="match status" value="2"/>
</dbReference>
<feature type="domain" description="Potassium channel tetramerisation-type BTB" evidence="15">
    <location>
        <begin position="97"/>
        <end position="188"/>
    </location>
</feature>
<evidence type="ECO:0000259" key="14">
    <source>
        <dbReference type="Pfam" id="PF00520"/>
    </source>
</evidence>
<feature type="compositionally biased region" description="Polar residues" evidence="12">
    <location>
        <begin position="581"/>
        <end position="610"/>
    </location>
</feature>
<dbReference type="InterPro" id="IPR028325">
    <property type="entry name" value="VG_K_chnl"/>
</dbReference>
<comment type="subcellular location">
    <subcellularLocation>
        <location evidence="1">Membrane</location>
        <topology evidence="1">Multi-pass membrane protein</topology>
    </subcellularLocation>
</comment>
<keyword evidence="9" id="KW-0406">Ion transport</keyword>
<dbReference type="SUPFAM" id="SSF54695">
    <property type="entry name" value="POZ domain"/>
    <property type="match status" value="1"/>
</dbReference>
<dbReference type="SUPFAM" id="SSF81324">
    <property type="entry name" value="Voltage-gated potassium channels"/>
    <property type="match status" value="2"/>
</dbReference>
<dbReference type="CDD" id="cd18317">
    <property type="entry name" value="BTB_POZ_Kv"/>
    <property type="match status" value="1"/>
</dbReference>
<feature type="domain" description="Ion transport" evidence="14">
    <location>
        <begin position="246"/>
        <end position="480"/>
    </location>
</feature>
<gene>
    <name evidence="16" type="primary">KCNB1</name>
    <name evidence="16" type="ORF">Tcan_18267</name>
</gene>
<dbReference type="GO" id="GO:0001508">
    <property type="term" value="P:action potential"/>
    <property type="evidence" value="ECO:0007669"/>
    <property type="project" value="TreeGrafter"/>
</dbReference>
<feature type="transmembrane region" description="Helical" evidence="13">
    <location>
        <begin position="451"/>
        <end position="472"/>
    </location>
</feature>
<dbReference type="PRINTS" id="PR01494">
    <property type="entry name" value="KV9CHANNEL"/>
</dbReference>
<evidence type="ECO:0000256" key="8">
    <source>
        <dbReference type="ARBA" id="ARBA00022989"/>
    </source>
</evidence>
<name>A0A0B2UVL9_TOXCA</name>
<dbReference type="Pfam" id="PF02214">
    <property type="entry name" value="BTB_2"/>
    <property type="match status" value="1"/>
</dbReference>
<keyword evidence="17" id="KW-1185">Reference proteome</keyword>
<protein>
    <submittedName>
        <fullName evidence="16">Potassium voltage-gated channel subfamily B member 1</fullName>
    </submittedName>
</protein>
<evidence type="ECO:0000256" key="11">
    <source>
        <dbReference type="ARBA" id="ARBA00023303"/>
    </source>
</evidence>
<keyword evidence="11" id="KW-0407">Ion channel</keyword>
<evidence type="ECO:0000256" key="9">
    <source>
        <dbReference type="ARBA" id="ARBA00023065"/>
    </source>
</evidence>
<dbReference type="InterPro" id="IPR003131">
    <property type="entry name" value="T1-type_BTB"/>
</dbReference>
<keyword evidence="10 13" id="KW-0472">Membrane</keyword>
<organism evidence="16 17">
    <name type="scientific">Toxocara canis</name>
    <name type="common">Canine roundworm</name>
    <dbReference type="NCBI Taxonomy" id="6265"/>
    <lineage>
        <taxon>Eukaryota</taxon>
        <taxon>Metazoa</taxon>
        <taxon>Ecdysozoa</taxon>
        <taxon>Nematoda</taxon>
        <taxon>Chromadorea</taxon>
        <taxon>Rhabditida</taxon>
        <taxon>Spirurina</taxon>
        <taxon>Ascaridomorpha</taxon>
        <taxon>Ascaridoidea</taxon>
        <taxon>Toxocaridae</taxon>
        <taxon>Toxocara</taxon>
    </lineage>
</organism>
<evidence type="ECO:0000313" key="17">
    <source>
        <dbReference type="Proteomes" id="UP000031036"/>
    </source>
</evidence>
<evidence type="ECO:0000256" key="4">
    <source>
        <dbReference type="ARBA" id="ARBA00022692"/>
    </source>
</evidence>
<feature type="transmembrane region" description="Helical" evidence="13">
    <location>
        <begin position="324"/>
        <end position="348"/>
    </location>
</feature>
<evidence type="ECO:0000256" key="3">
    <source>
        <dbReference type="ARBA" id="ARBA00022538"/>
    </source>
</evidence>
<evidence type="ECO:0000256" key="6">
    <source>
        <dbReference type="ARBA" id="ARBA00022882"/>
    </source>
</evidence>
<comment type="caution">
    <text evidence="16">The sequence shown here is derived from an EMBL/GenBank/DDBJ whole genome shotgun (WGS) entry which is preliminary data.</text>
</comment>
<dbReference type="Gene3D" id="1.20.120.350">
    <property type="entry name" value="Voltage-gated potassium channels. Chain C"/>
    <property type="match status" value="1"/>
</dbReference>
<dbReference type="PRINTS" id="PR00169">
    <property type="entry name" value="KCHANNEL"/>
</dbReference>
<evidence type="ECO:0000256" key="2">
    <source>
        <dbReference type="ARBA" id="ARBA00022448"/>
    </source>
</evidence>
<dbReference type="Gene3D" id="3.30.710.10">
    <property type="entry name" value="Potassium Channel Kv1.1, Chain A"/>
    <property type="match status" value="1"/>
</dbReference>
<proteinExistence type="predicted"/>
<dbReference type="InterPro" id="IPR011333">
    <property type="entry name" value="SKP1/BTB/POZ_sf"/>
</dbReference>
<evidence type="ECO:0000256" key="10">
    <source>
        <dbReference type="ARBA" id="ARBA00023136"/>
    </source>
</evidence>
<dbReference type="GO" id="GO:0008076">
    <property type="term" value="C:voltage-gated potassium channel complex"/>
    <property type="evidence" value="ECO:0007669"/>
    <property type="project" value="InterPro"/>
</dbReference>
<dbReference type="Pfam" id="PF00520">
    <property type="entry name" value="Ion_trans"/>
    <property type="match status" value="1"/>
</dbReference>
<dbReference type="GO" id="GO:0005251">
    <property type="term" value="F:delayed rectifier potassium channel activity"/>
    <property type="evidence" value="ECO:0007669"/>
    <property type="project" value="TreeGrafter"/>
</dbReference>
<dbReference type="InterPro" id="IPR027359">
    <property type="entry name" value="Volt_channel_dom_sf"/>
</dbReference>
<dbReference type="OrthoDB" id="296522at2759"/>
<feature type="transmembrane region" description="Helical" evidence="13">
    <location>
        <begin position="400"/>
        <end position="421"/>
    </location>
</feature>
<evidence type="ECO:0000256" key="1">
    <source>
        <dbReference type="ARBA" id="ARBA00004141"/>
    </source>
</evidence>
<dbReference type="AlphaFoldDB" id="A0A0B2UVL9"/>
<dbReference type="PANTHER" id="PTHR11537">
    <property type="entry name" value="VOLTAGE-GATED POTASSIUM CHANNEL"/>
    <property type="match status" value="1"/>
</dbReference>
<evidence type="ECO:0000313" key="16">
    <source>
        <dbReference type="EMBL" id="KHN73463.1"/>
    </source>
</evidence>
<reference evidence="16 17" key="1">
    <citation type="submission" date="2014-11" db="EMBL/GenBank/DDBJ databases">
        <title>Genetic blueprint of the zoonotic pathogen Toxocara canis.</title>
        <authorList>
            <person name="Zhu X.-Q."/>
            <person name="Korhonen P.K."/>
            <person name="Cai H."/>
            <person name="Young N.D."/>
            <person name="Nejsum P."/>
            <person name="von Samson-Himmelstjerna G."/>
            <person name="Boag P.R."/>
            <person name="Tan P."/>
            <person name="Li Q."/>
            <person name="Min J."/>
            <person name="Yang Y."/>
            <person name="Wang X."/>
            <person name="Fang X."/>
            <person name="Hall R.S."/>
            <person name="Hofmann A."/>
            <person name="Sternberg P.W."/>
            <person name="Jex A.R."/>
            <person name="Gasser R.B."/>
        </authorList>
    </citation>
    <scope>NUCLEOTIDE SEQUENCE [LARGE SCALE GENOMIC DNA]</scope>
    <source>
        <strain evidence="16">PN_DK_2014</strain>
    </source>
</reference>
<feature type="transmembrane region" description="Helical" evidence="13">
    <location>
        <begin position="247"/>
        <end position="268"/>
    </location>
</feature>
<keyword evidence="4 13" id="KW-0812">Transmembrane</keyword>
<dbReference type="EMBL" id="JPKZ01003108">
    <property type="protein sequence ID" value="KHN73463.1"/>
    <property type="molecule type" value="Genomic_DNA"/>
</dbReference>
<keyword evidence="7" id="KW-0630">Potassium</keyword>
<evidence type="ECO:0000256" key="12">
    <source>
        <dbReference type="SAM" id="MobiDB-lite"/>
    </source>
</evidence>
<dbReference type="PRINTS" id="PR01491">
    <property type="entry name" value="KVCHANNEL"/>
</dbReference>
<keyword evidence="2" id="KW-0813">Transport</keyword>
<dbReference type="STRING" id="6265.A0A0B2UVL9"/>